<dbReference type="AlphaFoldDB" id="A0A7V8NTW1"/>
<name>A0A7V8NTW1_9BACT</name>
<accession>A0A7V8NTW1</accession>
<evidence type="ECO:0000313" key="2">
    <source>
        <dbReference type="Proteomes" id="UP000567293"/>
    </source>
</evidence>
<evidence type="ECO:0000313" key="1">
    <source>
        <dbReference type="EMBL" id="MBA0087353.1"/>
    </source>
</evidence>
<gene>
    <name evidence="1" type="ORF">HRJ53_20405</name>
</gene>
<feature type="non-terminal residue" evidence="1">
    <location>
        <position position="1"/>
    </location>
</feature>
<dbReference type="Proteomes" id="UP000567293">
    <property type="component" value="Unassembled WGS sequence"/>
</dbReference>
<sequence length="275" mass="31894">EILFLQQFIADHPQLSRRALSRKLCELWQWKQANGVLRDMVCRGLLLLLDRAGEIQLPPALRASRNRPDGWEPPEPLVPDNRPVRGPLADWLPLQFQQVRGSAEEPLFDSLIEQYHYLRYQQPVGEHLKHLVCAKGQAIACLAWCSAPRHLASRDRFIGWSAEARRRNLHLLAYNTRFLILPWVQVSHLASHILGRMAKIVPSDWQRVYAHPVYWLETFIDPGRFQGTCYRAANWLDLGSTTGRGHNARTTKRTQPVKELFGLPLHRRFRELLSQ</sequence>
<keyword evidence="2" id="KW-1185">Reference proteome</keyword>
<protein>
    <submittedName>
        <fullName evidence="1">DUF4338 domain-containing protein</fullName>
    </submittedName>
</protein>
<dbReference type="InterPro" id="IPR025639">
    <property type="entry name" value="DruA"/>
</dbReference>
<dbReference type="Pfam" id="PF14236">
    <property type="entry name" value="DruA"/>
    <property type="match status" value="1"/>
</dbReference>
<dbReference type="EMBL" id="JACDQQ010001964">
    <property type="protein sequence ID" value="MBA0087353.1"/>
    <property type="molecule type" value="Genomic_DNA"/>
</dbReference>
<comment type="caution">
    <text evidence="1">The sequence shown here is derived from an EMBL/GenBank/DDBJ whole genome shotgun (WGS) entry which is preliminary data.</text>
</comment>
<proteinExistence type="predicted"/>
<reference evidence="1" key="1">
    <citation type="submission" date="2020-06" db="EMBL/GenBank/DDBJ databases">
        <title>Legume-microbial interactions unlock mineral nutrients during tropical forest succession.</title>
        <authorList>
            <person name="Epihov D.Z."/>
        </authorList>
    </citation>
    <scope>NUCLEOTIDE SEQUENCE [LARGE SCALE GENOMIC DNA]</scope>
    <source>
        <strain evidence="1">Pan2503</strain>
    </source>
</reference>
<organism evidence="1 2">
    <name type="scientific">Candidatus Acidiferrum panamense</name>
    <dbReference type="NCBI Taxonomy" id="2741543"/>
    <lineage>
        <taxon>Bacteria</taxon>
        <taxon>Pseudomonadati</taxon>
        <taxon>Acidobacteriota</taxon>
        <taxon>Terriglobia</taxon>
        <taxon>Candidatus Acidiferrales</taxon>
        <taxon>Candidatus Acidiferrum</taxon>
    </lineage>
</organism>